<name>A0A1G4KJR2_9SACH</name>
<dbReference type="OrthoDB" id="3970753at2759"/>
<keyword evidence="2" id="KW-1185">Reference proteome</keyword>
<dbReference type="AlphaFoldDB" id="A0A1G4KJR2"/>
<gene>
    <name evidence="1" type="ORF">LAMI_0H19240G</name>
</gene>
<evidence type="ECO:0000313" key="1">
    <source>
        <dbReference type="EMBL" id="SCV04796.1"/>
    </source>
</evidence>
<proteinExistence type="predicted"/>
<protein>
    <submittedName>
        <fullName evidence="1">LAMI_0H19240g1_1</fullName>
    </submittedName>
</protein>
<accession>A0A1G4KJR2</accession>
<dbReference type="EMBL" id="LT598468">
    <property type="protein sequence ID" value="SCV04796.1"/>
    <property type="molecule type" value="Genomic_DNA"/>
</dbReference>
<dbReference type="Proteomes" id="UP000191024">
    <property type="component" value="Chromosome H"/>
</dbReference>
<evidence type="ECO:0000313" key="2">
    <source>
        <dbReference type="Proteomes" id="UP000191024"/>
    </source>
</evidence>
<sequence length="157" mass="18450">MSGGIVSRNQTFQPVSLYNALPPTSSLAWEPQCKLFDGLMCVSEILSKSDEMPWYQLKFKWDEGLSSDFLFSSTDIIKNTAQFEETITKREQWYKVKMKCSKRRYVALELRIDDATEEQRFKDLLFRIREEYEMIDELTGEVEQDSLQDTDILSSSW</sequence>
<organism evidence="1 2">
    <name type="scientific">Lachancea mirantina</name>
    <dbReference type="NCBI Taxonomy" id="1230905"/>
    <lineage>
        <taxon>Eukaryota</taxon>
        <taxon>Fungi</taxon>
        <taxon>Dikarya</taxon>
        <taxon>Ascomycota</taxon>
        <taxon>Saccharomycotina</taxon>
        <taxon>Saccharomycetes</taxon>
        <taxon>Saccharomycetales</taxon>
        <taxon>Saccharomycetaceae</taxon>
        <taxon>Lachancea</taxon>
    </lineage>
</organism>
<reference evidence="2" key="1">
    <citation type="submission" date="2016-03" db="EMBL/GenBank/DDBJ databases">
        <authorList>
            <person name="Devillers H."/>
        </authorList>
    </citation>
    <scope>NUCLEOTIDE SEQUENCE [LARGE SCALE GENOMIC DNA]</scope>
</reference>